<evidence type="ECO:0000256" key="5">
    <source>
        <dbReference type="ARBA" id="ARBA00022781"/>
    </source>
</evidence>
<dbReference type="WBParaSite" id="TMUE_3000012152.1">
    <property type="protein sequence ID" value="TMUE_3000012152.1"/>
    <property type="gene ID" value="WBGene00302840"/>
</dbReference>
<dbReference type="GO" id="GO:0033181">
    <property type="term" value="C:plasma membrane proton-transporting V-type ATPase complex"/>
    <property type="evidence" value="ECO:0007669"/>
    <property type="project" value="TreeGrafter"/>
</dbReference>
<dbReference type="STRING" id="70415.A0A5S6QZ23"/>
<dbReference type="GO" id="GO:0033179">
    <property type="term" value="C:proton-transporting V-type ATPase, V0 domain"/>
    <property type="evidence" value="ECO:0007669"/>
    <property type="project" value="InterPro"/>
</dbReference>
<keyword evidence="3" id="KW-0813">Transport</keyword>
<dbReference type="PANTHER" id="PTHR12263">
    <property type="entry name" value="VACUOLAR ATP SYNTHASE SUBUNIT H"/>
    <property type="match status" value="1"/>
</dbReference>
<protein>
    <submittedName>
        <fullName evidence="11">V-type proton ATPase subunit</fullName>
    </submittedName>
</protein>
<evidence type="ECO:0000256" key="1">
    <source>
        <dbReference type="ARBA" id="ARBA00004127"/>
    </source>
</evidence>
<dbReference type="GO" id="GO:0012505">
    <property type="term" value="C:endomembrane system"/>
    <property type="evidence" value="ECO:0007669"/>
    <property type="project" value="UniProtKB-SubCell"/>
</dbReference>
<evidence type="ECO:0000256" key="7">
    <source>
        <dbReference type="ARBA" id="ARBA00023065"/>
    </source>
</evidence>
<evidence type="ECO:0000256" key="8">
    <source>
        <dbReference type="ARBA" id="ARBA00023136"/>
    </source>
</evidence>
<dbReference type="GO" id="GO:0046961">
    <property type="term" value="F:proton-transporting ATPase activity, rotational mechanism"/>
    <property type="evidence" value="ECO:0007669"/>
    <property type="project" value="InterPro"/>
</dbReference>
<reference evidence="11" key="1">
    <citation type="submission" date="2019-12" db="UniProtKB">
        <authorList>
            <consortium name="WormBaseParasite"/>
        </authorList>
    </citation>
    <scope>IDENTIFICATION</scope>
</reference>
<dbReference type="AlphaFoldDB" id="A0A5S6QZ23"/>
<keyword evidence="6 9" id="KW-1133">Transmembrane helix</keyword>
<evidence type="ECO:0000256" key="3">
    <source>
        <dbReference type="ARBA" id="ARBA00022448"/>
    </source>
</evidence>
<evidence type="ECO:0000256" key="2">
    <source>
        <dbReference type="ARBA" id="ARBA00008328"/>
    </source>
</evidence>
<name>A0A5S6QZ23_TRIMR</name>
<evidence type="ECO:0000256" key="9">
    <source>
        <dbReference type="SAM" id="Phobius"/>
    </source>
</evidence>
<feature type="transmembrane region" description="Helical" evidence="9">
    <location>
        <begin position="6"/>
        <end position="25"/>
    </location>
</feature>
<keyword evidence="4 9" id="KW-0812">Transmembrane</keyword>
<keyword evidence="8 9" id="KW-0472">Membrane</keyword>
<feature type="transmembrane region" description="Helical" evidence="9">
    <location>
        <begin position="37"/>
        <end position="57"/>
    </location>
</feature>
<keyword evidence="7" id="KW-0406">Ion transport</keyword>
<comment type="subcellular location">
    <subcellularLocation>
        <location evidence="1">Endomembrane system</location>
        <topology evidence="1">Multi-pass membrane protein</topology>
    </subcellularLocation>
</comment>
<proteinExistence type="inferred from homology"/>
<evidence type="ECO:0000313" key="11">
    <source>
        <dbReference type="WBParaSite" id="TMUE_3000012152.1"/>
    </source>
</evidence>
<evidence type="ECO:0000256" key="4">
    <source>
        <dbReference type="ARBA" id="ARBA00022692"/>
    </source>
</evidence>
<dbReference type="InterPro" id="IPR008389">
    <property type="entry name" value="ATPase_V0-cplx_e1/e2_su"/>
</dbReference>
<keyword evidence="10" id="KW-1185">Reference proteome</keyword>
<evidence type="ECO:0000313" key="10">
    <source>
        <dbReference type="Proteomes" id="UP000046395"/>
    </source>
</evidence>
<organism evidence="10 11">
    <name type="scientific">Trichuris muris</name>
    <name type="common">Mouse whipworm</name>
    <dbReference type="NCBI Taxonomy" id="70415"/>
    <lineage>
        <taxon>Eukaryota</taxon>
        <taxon>Metazoa</taxon>
        <taxon>Ecdysozoa</taxon>
        <taxon>Nematoda</taxon>
        <taxon>Enoplea</taxon>
        <taxon>Dorylaimia</taxon>
        <taxon>Trichinellida</taxon>
        <taxon>Trichuridae</taxon>
        <taxon>Trichuris</taxon>
    </lineage>
</organism>
<dbReference type="Pfam" id="PF05493">
    <property type="entry name" value="ATP_synt_H"/>
    <property type="match status" value="1"/>
</dbReference>
<sequence length="80" mass="8891">MTSNVLSVSVISAFWLAVGLSSFLVPKSANKGLTQMIIVLTACCCYLFWVLAFMHQLNPLIGPVLHNATVRYMQEAWRTS</sequence>
<dbReference type="Proteomes" id="UP000046395">
    <property type="component" value="Unassembled WGS sequence"/>
</dbReference>
<accession>A0A5S6QZ23</accession>
<keyword evidence="5" id="KW-0375">Hydrogen ion transport</keyword>
<evidence type="ECO:0000256" key="6">
    <source>
        <dbReference type="ARBA" id="ARBA00022989"/>
    </source>
</evidence>
<dbReference type="PANTHER" id="PTHR12263:SF0">
    <property type="entry name" value="V-TYPE PROTON ATPASE SUBUNIT"/>
    <property type="match status" value="1"/>
</dbReference>
<comment type="similarity">
    <text evidence="2">Belongs to the V-ATPase e1/e2 subunit family.</text>
</comment>